<evidence type="ECO:0000256" key="1">
    <source>
        <dbReference type="SAM" id="SignalP"/>
    </source>
</evidence>
<dbReference type="PROSITE" id="PS51257">
    <property type="entry name" value="PROKAR_LIPOPROTEIN"/>
    <property type="match status" value="1"/>
</dbReference>
<name>A0A3N1GSX6_9ACTN</name>
<feature type="signal peptide" evidence="1">
    <location>
        <begin position="1"/>
        <end position="25"/>
    </location>
</feature>
<accession>A0A3N1GSX6</accession>
<dbReference type="Proteomes" id="UP000271683">
    <property type="component" value="Unassembled WGS sequence"/>
</dbReference>
<dbReference type="InterPro" id="IPR038468">
    <property type="entry name" value="MmpS_C"/>
</dbReference>
<evidence type="ECO:0000313" key="2">
    <source>
        <dbReference type="EMBL" id="ROP33361.1"/>
    </source>
</evidence>
<proteinExistence type="predicted"/>
<dbReference type="Gene3D" id="2.60.40.2880">
    <property type="entry name" value="MmpS1-5, C-terminal soluble domain"/>
    <property type="match status" value="1"/>
</dbReference>
<organism evidence="2 3">
    <name type="scientific">Couchioplanes caeruleus</name>
    <dbReference type="NCBI Taxonomy" id="56438"/>
    <lineage>
        <taxon>Bacteria</taxon>
        <taxon>Bacillati</taxon>
        <taxon>Actinomycetota</taxon>
        <taxon>Actinomycetes</taxon>
        <taxon>Micromonosporales</taxon>
        <taxon>Micromonosporaceae</taxon>
        <taxon>Couchioplanes</taxon>
    </lineage>
</organism>
<evidence type="ECO:0000313" key="3">
    <source>
        <dbReference type="Proteomes" id="UP000271683"/>
    </source>
</evidence>
<dbReference type="AlphaFoldDB" id="A0A3N1GSX6"/>
<dbReference type="EMBL" id="RJKL01000001">
    <property type="protein sequence ID" value="ROP33361.1"/>
    <property type="molecule type" value="Genomic_DNA"/>
</dbReference>
<dbReference type="RefSeq" id="WP_143162729.1">
    <property type="nucleotide sequence ID" value="NZ_RJKL01000001.1"/>
</dbReference>
<gene>
    <name evidence="2" type="ORF">EDD30_6335</name>
</gene>
<reference evidence="2 3" key="1">
    <citation type="submission" date="2018-11" db="EMBL/GenBank/DDBJ databases">
        <title>Sequencing the genomes of 1000 actinobacteria strains.</title>
        <authorList>
            <person name="Klenk H.-P."/>
        </authorList>
    </citation>
    <scope>NUCLEOTIDE SEQUENCE [LARGE SCALE GENOMIC DNA]</scope>
    <source>
        <strain evidence="2 3">DSM 43634</strain>
    </source>
</reference>
<protein>
    <recommendedName>
        <fullName evidence="4">Lipoprotein</fullName>
    </recommendedName>
</protein>
<evidence type="ECO:0008006" key="4">
    <source>
        <dbReference type="Google" id="ProtNLM"/>
    </source>
</evidence>
<feature type="chain" id="PRO_5038884505" description="Lipoprotein" evidence="1">
    <location>
        <begin position="26"/>
        <end position="140"/>
    </location>
</feature>
<comment type="caution">
    <text evidence="2">The sequence shown here is derived from an EMBL/GenBank/DDBJ whole genome shotgun (WGS) entry which is preliminary data.</text>
</comment>
<keyword evidence="1" id="KW-0732">Signal</keyword>
<sequence>MAVRVRNFGVAWVVLSMLTGCGAIGTDQPAAQQPKPSITHKVGYVLQSAHQPESISYTDENGEQQELRDASATLPFLTTFEVDAAKVSYLSARTTLKPLPALTATGAPKATCRLFVDDKLVDEKTGDYAVTCSTSLPPKA</sequence>